<evidence type="ECO:0000313" key="5">
    <source>
        <dbReference type="Proteomes" id="UP000008063"/>
    </source>
</evidence>
<evidence type="ECO:0008006" key="6">
    <source>
        <dbReference type="Google" id="ProtNLM"/>
    </source>
</evidence>
<dbReference type="InterPro" id="IPR031669">
    <property type="entry name" value="Fn3_2"/>
</dbReference>
<dbReference type="CDD" id="cd00063">
    <property type="entry name" value="FN3"/>
    <property type="match status" value="1"/>
</dbReference>
<organism evidence="5">
    <name type="scientific">Serpula lacrymans var. lacrymans (strain S7.3)</name>
    <name type="common">Dry rot fungus</name>
    <dbReference type="NCBI Taxonomy" id="936435"/>
    <lineage>
        <taxon>Eukaryota</taxon>
        <taxon>Fungi</taxon>
        <taxon>Dikarya</taxon>
        <taxon>Basidiomycota</taxon>
        <taxon>Agaricomycotina</taxon>
        <taxon>Agaricomycetes</taxon>
        <taxon>Agaricomycetidae</taxon>
        <taxon>Boletales</taxon>
        <taxon>Coniophorineae</taxon>
        <taxon>Serpulaceae</taxon>
        <taxon>Serpula</taxon>
    </lineage>
</organism>
<dbReference type="SUPFAM" id="SSF49265">
    <property type="entry name" value="Fibronectin type III"/>
    <property type="match status" value="1"/>
</dbReference>
<protein>
    <recommendedName>
        <fullName evidence="6">Fibronectin type-III domain-containing protein</fullName>
    </recommendedName>
</protein>
<dbReference type="Gene3D" id="6.20.120.50">
    <property type="match status" value="1"/>
</dbReference>
<dbReference type="FunCoup" id="F8Q8R5">
    <property type="interactions" value="25"/>
</dbReference>
<dbReference type="OrthoDB" id="245697at2759"/>
<dbReference type="InParanoid" id="F8Q8R5"/>
<evidence type="ECO:0000259" key="2">
    <source>
        <dbReference type="PROSITE" id="PS50172"/>
    </source>
</evidence>
<dbReference type="PANTHER" id="PTHR47351">
    <property type="entry name" value="CHITIN BIOSYNTHESIS PROTEIN CHS5"/>
    <property type="match status" value="1"/>
</dbReference>
<dbReference type="STRING" id="936435.F8Q8R5"/>
<dbReference type="InterPro" id="IPR013783">
    <property type="entry name" value="Ig-like_fold"/>
</dbReference>
<evidence type="ECO:0000313" key="4">
    <source>
        <dbReference type="EMBL" id="EGN94970.1"/>
    </source>
</evidence>
<dbReference type="PANTHER" id="PTHR47351:SF1">
    <property type="entry name" value="CHITIN BIOSYNTHESIS PROTEIN CHS5"/>
    <property type="match status" value="1"/>
</dbReference>
<dbReference type="Pfam" id="PF00533">
    <property type="entry name" value="BRCT"/>
    <property type="match status" value="1"/>
</dbReference>
<dbReference type="InterPro" id="IPR003961">
    <property type="entry name" value="FN3_dom"/>
</dbReference>
<dbReference type="InterPro" id="IPR052827">
    <property type="entry name" value="CHS_Export/Cell_Fusion_Reg"/>
</dbReference>
<dbReference type="InterPro" id="IPR031673">
    <property type="entry name" value="Chs5_N"/>
</dbReference>
<dbReference type="GO" id="GO:0006893">
    <property type="term" value="P:Golgi to plasma membrane transport"/>
    <property type="evidence" value="ECO:0007669"/>
    <property type="project" value="TreeGrafter"/>
</dbReference>
<proteinExistence type="predicted"/>
<feature type="compositionally biased region" description="Low complexity" evidence="1">
    <location>
        <begin position="388"/>
        <end position="399"/>
    </location>
</feature>
<dbReference type="eggNOG" id="ENOG502QRF7">
    <property type="taxonomic scope" value="Eukaryota"/>
</dbReference>
<dbReference type="GO" id="GO:0005802">
    <property type="term" value="C:trans-Golgi network"/>
    <property type="evidence" value="ECO:0007669"/>
    <property type="project" value="TreeGrafter"/>
</dbReference>
<dbReference type="InterPro" id="IPR036116">
    <property type="entry name" value="FN3_sf"/>
</dbReference>
<dbReference type="PROSITE" id="PS50853">
    <property type="entry name" value="FN3"/>
    <property type="match status" value="1"/>
</dbReference>
<dbReference type="AlphaFoldDB" id="F8Q8R5"/>
<feature type="region of interest" description="Disordered" evidence="1">
    <location>
        <begin position="280"/>
        <end position="473"/>
    </location>
</feature>
<dbReference type="OMA" id="CETEGTI"/>
<dbReference type="SUPFAM" id="SSF52113">
    <property type="entry name" value="BRCT domain"/>
    <property type="match status" value="1"/>
</dbReference>
<feature type="compositionally biased region" description="Acidic residues" evidence="1">
    <location>
        <begin position="352"/>
        <end position="361"/>
    </location>
</feature>
<dbReference type="GO" id="GO:0000747">
    <property type="term" value="P:conjugation with cellular fusion"/>
    <property type="evidence" value="ECO:0007669"/>
    <property type="project" value="TreeGrafter"/>
</dbReference>
<dbReference type="InterPro" id="IPR036420">
    <property type="entry name" value="BRCT_dom_sf"/>
</dbReference>
<feature type="domain" description="Fibronectin type-III" evidence="3">
    <location>
        <begin position="82"/>
        <end position="173"/>
    </location>
</feature>
<sequence length="473" mass="50698">MAKSQESFMFTVGKLDAGMAILLGERAHLIEFPSVLLPPGATTGSIVNISVHQNTTEEHKRDLEFWSLQNNILEAYGHTSPSPPNLEVRNVTQTSVTLEWPTINLATAKLRSLDIYKNGQRLAAIPNAVTNTSTKLSSLQLDTEYTFQLIMRTTAGTYPSNLIRVRTHTIVDTSGISVCFGTVQDPALLENAKLALGEMRAKWSDKIQIDTTHFVCTTPAATPNGAQATGGISSGPGVEYQRALQLSIPVVQPHWILACLSEKRMVPIAGFYLGTTPSTPMNSAPFQRPQSMSQASLPQSASSSNMHRNGPNRASMPAPQRVSPASPPATLNGRPHPTSPETSARSIPLDATPEEDHEEENPAGMRSPTDSAGRKSRSGTMDKNFKFPPSNTSPPTSVSEAPKPKPDPPSPPGLETTGAAAREAQDGELTPISFVVPSSVEVPPPPPVEKEKPAQVVDDGEEEVGETEEIALN</sequence>
<dbReference type="Pfam" id="PF16892">
    <property type="entry name" value="CHS5_N"/>
    <property type="match status" value="1"/>
</dbReference>
<dbReference type="Pfam" id="PF16893">
    <property type="entry name" value="fn3_2"/>
    <property type="match status" value="1"/>
</dbReference>
<name>F8Q8R5_SERL3</name>
<feature type="domain" description="BRCT" evidence="2">
    <location>
        <begin position="210"/>
        <end position="273"/>
    </location>
</feature>
<dbReference type="InterPro" id="IPR001357">
    <property type="entry name" value="BRCT_dom"/>
</dbReference>
<reference evidence="5" key="1">
    <citation type="journal article" date="2011" name="Science">
        <title>The plant cell wall-decomposing machinery underlies the functional diversity of forest fungi.</title>
        <authorList>
            <person name="Eastwood D.C."/>
            <person name="Floudas D."/>
            <person name="Binder M."/>
            <person name="Majcherczyk A."/>
            <person name="Schneider P."/>
            <person name="Aerts A."/>
            <person name="Asiegbu F.O."/>
            <person name="Baker S.E."/>
            <person name="Barry K."/>
            <person name="Bendiksby M."/>
            <person name="Blumentritt M."/>
            <person name="Coutinho P.M."/>
            <person name="Cullen D."/>
            <person name="de Vries R.P."/>
            <person name="Gathman A."/>
            <person name="Goodell B."/>
            <person name="Henrissat B."/>
            <person name="Ihrmark K."/>
            <person name="Kauserud H."/>
            <person name="Kohler A."/>
            <person name="LaButti K."/>
            <person name="Lapidus A."/>
            <person name="Lavin J.L."/>
            <person name="Lee Y.-H."/>
            <person name="Lindquist E."/>
            <person name="Lilly W."/>
            <person name="Lucas S."/>
            <person name="Morin E."/>
            <person name="Murat C."/>
            <person name="Oguiza J.A."/>
            <person name="Park J."/>
            <person name="Pisabarro A.G."/>
            <person name="Riley R."/>
            <person name="Rosling A."/>
            <person name="Salamov A."/>
            <person name="Schmidt O."/>
            <person name="Schmutz J."/>
            <person name="Skrede I."/>
            <person name="Stenlid J."/>
            <person name="Wiebenga A."/>
            <person name="Xie X."/>
            <person name="Kuees U."/>
            <person name="Hibbett D.S."/>
            <person name="Hoffmeister D."/>
            <person name="Hoegberg N."/>
            <person name="Martin F."/>
            <person name="Grigoriev I.V."/>
            <person name="Watkinson S.C."/>
        </authorList>
    </citation>
    <scope>NUCLEOTIDE SEQUENCE [LARGE SCALE GENOMIC DNA]</scope>
    <source>
        <strain evidence="5">strain S7.3</strain>
    </source>
</reference>
<dbReference type="HOGENOM" id="CLU_019904_2_0_1"/>
<dbReference type="GO" id="GO:0046983">
    <property type="term" value="F:protein dimerization activity"/>
    <property type="evidence" value="ECO:0007669"/>
    <property type="project" value="InterPro"/>
</dbReference>
<dbReference type="Gene3D" id="2.60.40.10">
    <property type="entry name" value="Immunoglobulins"/>
    <property type="match status" value="1"/>
</dbReference>
<feature type="compositionally biased region" description="Acidic residues" evidence="1">
    <location>
        <begin position="458"/>
        <end position="473"/>
    </location>
</feature>
<accession>F8Q8R5</accession>
<gene>
    <name evidence="4" type="ORF">SERLA73DRAFT_187250</name>
</gene>
<dbReference type="CDD" id="cd13945">
    <property type="entry name" value="Chs5_N"/>
    <property type="match status" value="1"/>
</dbReference>
<evidence type="ECO:0000256" key="1">
    <source>
        <dbReference type="SAM" id="MobiDB-lite"/>
    </source>
</evidence>
<feature type="compositionally biased region" description="Low complexity" evidence="1">
    <location>
        <begin position="289"/>
        <end position="304"/>
    </location>
</feature>
<keyword evidence="5" id="KW-1185">Reference proteome</keyword>
<dbReference type="SMART" id="SM00060">
    <property type="entry name" value="FN3"/>
    <property type="match status" value="1"/>
</dbReference>
<dbReference type="PROSITE" id="PS50172">
    <property type="entry name" value="BRCT"/>
    <property type="match status" value="1"/>
</dbReference>
<dbReference type="GO" id="GO:0034044">
    <property type="term" value="C:exomer complex"/>
    <property type="evidence" value="ECO:0007669"/>
    <property type="project" value="TreeGrafter"/>
</dbReference>
<dbReference type="Proteomes" id="UP000008063">
    <property type="component" value="Unassembled WGS sequence"/>
</dbReference>
<evidence type="ECO:0000259" key="3">
    <source>
        <dbReference type="PROSITE" id="PS50853"/>
    </source>
</evidence>
<dbReference type="EMBL" id="GL945486">
    <property type="protein sequence ID" value="EGN94970.1"/>
    <property type="molecule type" value="Genomic_DNA"/>
</dbReference>
<dbReference type="Gene3D" id="3.40.50.10190">
    <property type="entry name" value="BRCT domain"/>
    <property type="match status" value="1"/>
</dbReference>